<name>A0A0L6ZEZ3_9CLOT</name>
<evidence type="ECO:0000313" key="3">
    <source>
        <dbReference type="EMBL" id="KOA21559.1"/>
    </source>
</evidence>
<dbReference type="Proteomes" id="UP000037043">
    <property type="component" value="Unassembled WGS sequence"/>
</dbReference>
<protein>
    <recommendedName>
        <fullName evidence="2">Putative zinc-finger domain-containing protein</fullName>
    </recommendedName>
</protein>
<dbReference type="PATRIC" id="fig|1121318.3.peg.18"/>
<keyword evidence="1" id="KW-0472">Membrane</keyword>
<dbReference type="Pfam" id="PF13490">
    <property type="entry name" value="zf-HC2"/>
    <property type="match status" value="1"/>
</dbReference>
<feature type="domain" description="Putative zinc-finger" evidence="2">
    <location>
        <begin position="3"/>
        <end position="36"/>
    </location>
</feature>
<dbReference type="AlphaFoldDB" id="A0A0L6ZEZ3"/>
<evidence type="ECO:0000259" key="2">
    <source>
        <dbReference type="Pfam" id="PF13490"/>
    </source>
</evidence>
<gene>
    <name evidence="3" type="ORF">CLHOM_00180</name>
</gene>
<keyword evidence="4" id="KW-1185">Reference proteome</keyword>
<evidence type="ECO:0000256" key="1">
    <source>
        <dbReference type="SAM" id="Phobius"/>
    </source>
</evidence>
<feature type="transmembrane region" description="Helical" evidence="1">
    <location>
        <begin position="73"/>
        <end position="92"/>
    </location>
</feature>
<keyword evidence="1" id="KW-0812">Transmembrane</keyword>
<evidence type="ECO:0000313" key="4">
    <source>
        <dbReference type="Proteomes" id="UP000037043"/>
    </source>
</evidence>
<reference evidence="4" key="1">
    <citation type="submission" date="2015-08" db="EMBL/GenBank/DDBJ databases">
        <title>Genome sequence of the strict anaerobe Clostridium homopropionicum LuHBu1 (DSM 5847T).</title>
        <authorList>
            <person name="Poehlein A."/>
            <person name="Beck M."/>
            <person name="Schiel-Bengelsdorf B."/>
            <person name="Bengelsdorf F.R."/>
            <person name="Daniel R."/>
            <person name="Duerre P."/>
        </authorList>
    </citation>
    <scope>NUCLEOTIDE SEQUENCE [LARGE SCALE GENOMIC DNA]</scope>
    <source>
        <strain evidence="4">DSM 5847</strain>
    </source>
</reference>
<accession>A0A0L6ZEZ3</accession>
<dbReference type="InterPro" id="IPR027383">
    <property type="entry name" value="Znf_put"/>
</dbReference>
<dbReference type="RefSeq" id="WP_052219639.1">
    <property type="nucleotide sequence ID" value="NZ_LHUR01000004.1"/>
</dbReference>
<proteinExistence type="predicted"/>
<dbReference type="STRING" id="36844.SAMN04488501_1335"/>
<dbReference type="EMBL" id="LHUR01000004">
    <property type="protein sequence ID" value="KOA21559.1"/>
    <property type="molecule type" value="Genomic_DNA"/>
</dbReference>
<comment type="caution">
    <text evidence="3">The sequence shown here is derived from an EMBL/GenBank/DDBJ whole genome shotgun (WGS) entry which is preliminary data.</text>
</comment>
<keyword evidence="1" id="KW-1133">Transmembrane helix</keyword>
<sequence length="225" mass="25789">MNCNIVRDLLPIYIDGLTSEETAIEIQEHLQGCVECNKLFEEMKCPIESINLEAENREINYLKKIKAKAVKKLVIIIAIILFIFSILTYLFVIGSPVKMKDMEYTQSVENGKLRIDFNLINGKELNMKTKYLTEETTEGTTQIIIIKPYEVLPSPIYDGTKFTYGYKLAINEEGLSDKEKAFMEKARKRAGLTEKQLGKMKIIQVKVIIQFADDEVVIIPDKILK</sequence>
<organism evidence="3 4">
    <name type="scientific">Clostridium homopropionicum DSM 5847</name>
    <dbReference type="NCBI Taxonomy" id="1121318"/>
    <lineage>
        <taxon>Bacteria</taxon>
        <taxon>Bacillati</taxon>
        <taxon>Bacillota</taxon>
        <taxon>Clostridia</taxon>
        <taxon>Eubacteriales</taxon>
        <taxon>Clostridiaceae</taxon>
        <taxon>Clostridium</taxon>
    </lineage>
</organism>